<dbReference type="InterPro" id="IPR009057">
    <property type="entry name" value="Homeodomain-like_sf"/>
</dbReference>
<reference evidence="5 6" key="1">
    <citation type="journal article" date="2022" name="Mar. Drugs">
        <title>Bioassay-Guided Fractionation Leads to the Detection of Cholic Acid Generated by the Rare Thalassomonas sp.</title>
        <authorList>
            <person name="Pheiffer F."/>
            <person name="Schneider Y.K."/>
            <person name="Hansen E.H."/>
            <person name="Andersen J.H."/>
            <person name="Isaksson J."/>
            <person name="Busche T."/>
            <person name="R C."/>
            <person name="Kalinowski J."/>
            <person name="Zyl L.V."/>
            <person name="Trindade M."/>
        </authorList>
    </citation>
    <scope>NUCLEOTIDE SEQUENCE [LARGE SCALE GENOMIC DNA]</scope>
    <source>
        <strain evidence="5 6">A5K-61T</strain>
    </source>
</reference>
<evidence type="ECO:0000313" key="5">
    <source>
        <dbReference type="EMBL" id="WDE10207.1"/>
    </source>
</evidence>
<evidence type="ECO:0000313" key="6">
    <source>
        <dbReference type="Proteomes" id="UP001215231"/>
    </source>
</evidence>
<proteinExistence type="predicted"/>
<gene>
    <name evidence="5" type="ORF">H3N35_18240</name>
</gene>
<keyword evidence="1" id="KW-0805">Transcription regulation</keyword>
<dbReference type="Pfam" id="PF12833">
    <property type="entry name" value="HTH_18"/>
    <property type="match status" value="1"/>
</dbReference>
<dbReference type="PROSITE" id="PS01124">
    <property type="entry name" value="HTH_ARAC_FAMILY_2"/>
    <property type="match status" value="1"/>
</dbReference>
<evidence type="ECO:0000256" key="3">
    <source>
        <dbReference type="ARBA" id="ARBA00023163"/>
    </source>
</evidence>
<dbReference type="InterPro" id="IPR011256">
    <property type="entry name" value="Reg_factor_effector_dom_sf"/>
</dbReference>
<evidence type="ECO:0000256" key="2">
    <source>
        <dbReference type="ARBA" id="ARBA00023125"/>
    </source>
</evidence>
<dbReference type="Pfam" id="PF06445">
    <property type="entry name" value="GyrI-like"/>
    <property type="match status" value="1"/>
</dbReference>
<keyword evidence="6" id="KW-1185">Reference proteome</keyword>
<dbReference type="RefSeq" id="WP_274050227.1">
    <property type="nucleotide sequence ID" value="NZ_CP059693.1"/>
</dbReference>
<dbReference type="SMART" id="SM00871">
    <property type="entry name" value="AraC_E_bind"/>
    <property type="match status" value="1"/>
</dbReference>
<evidence type="ECO:0000256" key="1">
    <source>
        <dbReference type="ARBA" id="ARBA00023015"/>
    </source>
</evidence>
<keyword evidence="2" id="KW-0238">DNA-binding</keyword>
<dbReference type="SMART" id="SM00342">
    <property type="entry name" value="HTH_ARAC"/>
    <property type="match status" value="1"/>
</dbReference>
<dbReference type="InterPro" id="IPR010499">
    <property type="entry name" value="AraC_E-bd"/>
</dbReference>
<accession>A0ABY7V9Z6</accession>
<organism evidence="5 6">
    <name type="scientific">Thalassomonas haliotis</name>
    <dbReference type="NCBI Taxonomy" id="485448"/>
    <lineage>
        <taxon>Bacteria</taxon>
        <taxon>Pseudomonadati</taxon>
        <taxon>Pseudomonadota</taxon>
        <taxon>Gammaproteobacteria</taxon>
        <taxon>Alteromonadales</taxon>
        <taxon>Colwelliaceae</taxon>
        <taxon>Thalassomonas</taxon>
    </lineage>
</organism>
<dbReference type="Gene3D" id="3.20.80.10">
    <property type="entry name" value="Regulatory factor, effector binding domain"/>
    <property type="match status" value="1"/>
</dbReference>
<dbReference type="InterPro" id="IPR029442">
    <property type="entry name" value="GyrI-like"/>
</dbReference>
<dbReference type="InterPro" id="IPR018060">
    <property type="entry name" value="HTH_AraC"/>
</dbReference>
<dbReference type="PANTHER" id="PTHR40055">
    <property type="entry name" value="TRANSCRIPTIONAL REGULATOR YGIV-RELATED"/>
    <property type="match status" value="1"/>
</dbReference>
<protein>
    <submittedName>
        <fullName evidence="5">AraC family transcriptional regulator</fullName>
    </submittedName>
</protein>
<dbReference type="PANTHER" id="PTHR40055:SF1">
    <property type="entry name" value="TRANSCRIPTIONAL REGULATOR YGIV-RELATED"/>
    <property type="match status" value="1"/>
</dbReference>
<evidence type="ECO:0000259" key="4">
    <source>
        <dbReference type="PROSITE" id="PS01124"/>
    </source>
</evidence>
<dbReference type="Proteomes" id="UP001215231">
    <property type="component" value="Chromosome"/>
</dbReference>
<dbReference type="PROSITE" id="PS00041">
    <property type="entry name" value="HTH_ARAC_FAMILY_1"/>
    <property type="match status" value="1"/>
</dbReference>
<dbReference type="SUPFAM" id="SSF46689">
    <property type="entry name" value="Homeodomain-like"/>
    <property type="match status" value="2"/>
</dbReference>
<dbReference type="Gene3D" id="1.10.10.60">
    <property type="entry name" value="Homeodomain-like"/>
    <property type="match status" value="2"/>
</dbReference>
<dbReference type="PRINTS" id="PR00032">
    <property type="entry name" value="HTHARAC"/>
</dbReference>
<dbReference type="SUPFAM" id="SSF55136">
    <property type="entry name" value="Probable bacterial effector-binding domain"/>
    <property type="match status" value="1"/>
</dbReference>
<name>A0ABY7V9Z6_9GAMM</name>
<sequence>MHYRQKLHQVLSYIDNHLQDELTVEILSRQACLSKYHFHRQFYLAFAINLADYVRLLRLKRASYQLAYRNEIRILDIALESGYQSAEAFFRAFKTSFGQSPSSFRKQPQWQPWFDKYRVLTQLRGQRMNERQDETTVKVVDFAKRQVAVLEHRGAPELIGHSIARFIGWRKANNLSPRVSETFNLVYDDPQTCEGQDYRFDLCAAVDVETANGDIEDNEAGVKLREIPGGRCAVFRHIGPDDNLRAGIEYLYGPWLAQSGEQLRDFPLFFQRVSFFPEVGEHEMITDVYLPLR</sequence>
<feature type="domain" description="HTH araC/xylS-type" evidence="4">
    <location>
        <begin position="8"/>
        <end position="107"/>
    </location>
</feature>
<dbReference type="InterPro" id="IPR050908">
    <property type="entry name" value="SmbC-like"/>
</dbReference>
<dbReference type="InterPro" id="IPR018062">
    <property type="entry name" value="HTH_AraC-typ_CS"/>
</dbReference>
<dbReference type="EMBL" id="CP059693">
    <property type="protein sequence ID" value="WDE10207.1"/>
    <property type="molecule type" value="Genomic_DNA"/>
</dbReference>
<dbReference type="InterPro" id="IPR020449">
    <property type="entry name" value="Tscrpt_reg_AraC-type_HTH"/>
</dbReference>
<keyword evidence="3" id="KW-0804">Transcription</keyword>